<dbReference type="GeneID" id="108071255"/>
<dbReference type="InterPro" id="IPR012934">
    <property type="entry name" value="Znf_AD"/>
</dbReference>
<dbReference type="RefSeq" id="XP_017017431.1">
    <property type="nucleotide sequence ID" value="XM_017161942.3"/>
</dbReference>
<keyword evidence="1" id="KW-0479">Metal-binding</keyword>
<proteinExistence type="predicted"/>
<feature type="binding site" evidence="1">
    <location>
        <position position="4"/>
    </location>
    <ligand>
        <name>Zn(2+)</name>
        <dbReference type="ChEBI" id="CHEBI:29105"/>
    </ligand>
</feature>
<dbReference type="SUPFAM" id="SSF57716">
    <property type="entry name" value="Glucocorticoid receptor-like (DNA-binding domain)"/>
    <property type="match status" value="1"/>
</dbReference>
<accession>A0A6P4I499</accession>
<dbReference type="PROSITE" id="PS51915">
    <property type="entry name" value="ZAD"/>
    <property type="match status" value="1"/>
</dbReference>
<evidence type="ECO:0000313" key="4">
    <source>
        <dbReference type="Proteomes" id="UP001652661"/>
    </source>
</evidence>
<feature type="binding site" evidence="1">
    <location>
        <position position="44"/>
    </location>
    <ligand>
        <name>Zn(2+)</name>
        <dbReference type="ChEBI" id="CHEBI:29105"/>
    </ligand>
</feature>
<evidence type="ECO:0000313" key="5">
    <source>
        <dbReference type="RefSeq" id="XP_017017431.1"/>
    </source>
</evidence>
<keyword evidence="1" id="KW-0862">Zinc</keyword>
<keyword evidence="4" id="KW-1185">Reference proteome</keyword>
<feature type="binding site" evidence="1">
    <location>
        <position position="7"/>
    </location>
    <ligand>
        <name>Zn(2+)</name>
        <dbReference type="ChEBI" id="CHEBI:29105"/>
    </ligand>
</feature>
<dbReference type="AlphaFoldDB" id="A0A6P4I499"/>
<evidence type="ECO:0000256" key="1">
    <source>
        <dbReference type="PROSITE-ProRule" id="PRU01263"/>
    </source>
</evidence>
<reference evidence="5" key="1">
    <citation type="submission" date="2025-08" db="UniProtKB">
        <authorList>
            <consortium name="RefSeq"/>
        </authorList>
    </citation>
    <scope>IDENTIFICATION</scope>
    <source>
        <strain evidence="5">14028-0561.14</strain>
        <tissue evidence="5">Whole fly</tissue>
    </source>
</reference>
<organism evidence="4 5">
    <name type="scientific">Drosophila kikkawai</name>
    <name type="common">Fruit fly</name>
    <dbReference type="NCBI Taxonomy" id="30033"/>
    <lineage>
        <taxon>Eukaryota</taxon>
        <taxon>Metazoa</taxon>
        <taxon>Ecdysozoa</taxon>
        <taxon>Arthropoda</taxon>
        <taxon>Hexapoda</taxon>
        <taxon>Insecta</taxon>
        <taxon>Pterygota</taxon>
        <taxon>Neoptera</taxon>
        <taxon>Endopterygota</taxon>
        <taxon>Diptera</taxon>
        <taxon>Brachycera</taxon>
        <taxon>Muscomorpha</taxon>
        <taxon>Ephydroidea</taxon>
        <taxon>Drosophilidae</taxon>
        <taxon>Drosophila</taxon>
        <taxon>Sophophora</taxon>
    </lineage>
</organism>
<dbReference type="Gene3D" id="3.40.1800.20">
    <property type="match status" value="1"/>
</dbReference>
<dbReference type="Pfam" id="PF07776">
    <property type="entry name" value="zf-AD"/>
    <property type="match status" value="1"/>
</dbReference>
<feature type="region of interest" description="Disordered" evidence="2">
    <location>
        <begin position="195"/>
        <end position="219"/>
    </location>
</feature>
<name>A0A6P4I499_DROKI</name>
<evidence type="ECO:0000256" key="2">
    <source>
        <dbReference type="SAM" id="MobiDB-lite"/>
    </source>
</evidence>
<dbReference type="SMART" id="SM00868">
    <property type="entry name" value="zf-AD"/>
    <property type="match status" value="1"/>
</dbReference>
<dbReference type="GO" id="GO:0008270">
    <property type="term" value="F:zinc ion binding"/>
    <property type="evidence" value="ECO:0007669"/>
    <property type="project" value="UniProtKB-UniRule"/>
</dbReference>
<keyword evidence="1" id="KW-0863">Zinc-finger</keyword>
<feature type="domain" description="ZAD" evidence="3">
    <location>
        <begin position="2"/>
        <end position="71"/>
    </location>
</feature>
<dbReference type="OrthoDB" id="7764603at2759"/>
<protein>
    <recommendedName>
        <fullName evidence="3">ZAD domain-containing protein</fullName>
    </recommendedName>
</protein>
<dbReference type="Proteomes" id="UP001652661">
    <property type="component" value="Chromosome 3R"/>
</dbReference>
<dbReference type="GO" id="GO:0005634">
    <property type="term" value="C:nucleus"/>
    <property type="evidence" value="ECO:0007669"/>
    <property type="project" value="InterPro"/>
</dbReference>
<gene>
    <name evidence="5" type="primary">LOC108071255</name>
</gene>
<sequence>MNVCRLCLAKDANFSVVNSTAAMRIMACISLEIEPGDGLPQHICTICRLRLEEMNSFRRRCLAVDRRLKRRKLLQKQEPKAHMAVIAAQEEAEEERTLRDVVGCTATACSESNAQWRLQAAKVIRAEIDAYKKELHGICTQAVRTEIENEVRVEVMGVLMAEAKQKLKLSVLDELFDEVEAFFVRKRNEAAFGSESLCSNSPRRDAAKSEGFFEAEREEPVDGDVVELLDDEPEPRNPEPPEAHPACPTDSIDPMPMVEINMSDSQMSHLLEDFNREAFLKAKTTPRKDVEVTKPSAKRKRRESVLLCRKHSNRAKRYSQEPVECSECVCCRLRGAAKLNRTAS</sequence>
<evidence type="ECO:0000259" key="3">
    <source>
        <dbReference type="PROSITE" id="PS51915"/>
    </source>
</evidence>
<feature type="binding site" evidence="1">
    <location>
        <position position="47"/>
    </location>
    <ligand>
        <name>Zn(2+)</name>
        <dbReference type="ChEBI" id="CHEBI:29105"/>
    </ligand>
</feature>